<evidence type="ECO:0000256" key="1">
    <source>
        <dbReference type="ARBA" id="ARBA00022801"/>
    </source>
</evidence>
<evidence type="ECO:0000313" key="4">
    <source>
        <dbReference type="EMBL" id="SNT27333.1"/>
    </source>
</evidence>
<dbReference type="GO" id="GO:0004521">
    <property type="term" value="F:RNA endonuclease activity"/>
    <property type="evidence" value="ECO:0007669"/>
    <property type="project" value="TreeGrafter"/>
</dbReference>
<evidence type="ECO:0000313" key="5">
    <source>
        <dbReference type="Proteomes" id="UP000198393"/>
    </source>
</evidence>
<dbReference type="RefSeq" id="WP_089357779.1">
    <property type="nucleotide sequence ID" value="NZ_FZPD01000005.1"/>
</dbReference>
<dbReference type="GO" id="GO:0016787">
    <property type="term" value="F:hydrolase activity"/>
    <property type="evidence" value="ECO:0007669"/>
    <property type="project" value="UniProtKB-KW"/>
</dbReference>
<dbReference type="SUPFAM" id="SSF56281">
    <property type="entry name" value="Metallo-hydrolase/oxidoreductase"/>
    <property type="match status" value="1"/>
</dbReference>
<keyword evidence="1" id="KW-0378">Hydrolase</keyword>
<dbReference type="InterPro" id="IPR050698">
    <property type="entry name" value="MBL"/>
</dbReference>
<evidence type="ECO:0000259" key="2">
    <source>
        <dbReference type="SMART" id="SM00849"/>
    </source>
</evidence>
<dbReference type="CDD" id="cd16295">
    <property type="entry name" value="TTHA0252-CPSF-like_MBL-fold"/>
    <property type="match status" value="1"/>
</dbReference>
<name>A0A239LBW4_EKHLU</name>
<dbReference type="InterPro" id="IPR036866">
    <property type="entry name" value="RibonucZ/Hydroxyglut_hydro"/>
</dbReference>
<feature type="domain" description="Beta-Casp" evidence="3">
    <location>
        <begin position="253"/>
        <end position="374"/>
    </location>
</feature>
<evidence type="ECO:0000259" key="3">
    <source>
        <dbReference type="SMART" id="SM01027"/>
    </source>
</evidence>
<dbReference type="AlphaFoldDB" id="A0A239LBW4"/>
<dbReference type="PANTHER" id="PTHR11203">
    <property type="entry name" value="CLEAVAGE AND POLYADENYLATION SPECIFICITY FACTOR FAMILY MEMBER"/>
    <property type="match status" value="1"/>
</dbReference>
<keyword evidence="5" id="KW-1185">Reference proteome</keyword>
<dbReference type="PANTHER" id="PTHR11203:SF37">
    <property type="entry name" value="INTEGRATOR COMPLEX SUBUNIT 11"/>
    <property type="match status" value="1"/>
</dbReference>
<dbReference type="Gene3D" id="3.40.50.10890">
    <property type="match status" value="1"/>
</dbReference>
<accession>A0A239LBW4</accession>
<dbReference type="Pfam" id="PF00753">
    <property type="entry name" value="Lactamase_B"/>
    <property type="match status" value="1"/>
</dbReference>
<dbReference type="SMART" id="SM01027">
    <property type="entry name" value="Beta-Casp"/>
    <property type="match status" value="1"/>
</dbReference>
<organism evidence="4 5">
    <name type="scientific">Ekhidna lutea</name>
    <dbReference type="NCBI Taxonomy" id="447679"/>
    <lineage>
        <taxon>Bacteria</taxon>
        <taxon>Pseudomonadati</taxon>
        <taxon>Bacteroidota</taxon>
        <taxon>Cytophagia</taxon>
        <taxon>Cytophagales</taxon>
        <taxon>Reichenbachiellaceae</taxon>
        <taxon>Ekhidna</taxon>
    </lineage>
</organism>
<sequence>MDIRIKFLGGAGSVTGSKFLLMIDDFNLLIDCGLFQGLKELRLRNWDDLPIDPDSIDAVLLTHAHIDHSGYLPLLFKNGFGGKIHCTEPTRELAEILLTDSAKLQEEEAEFANRKGYSKHNPAKPLYKVEDALDVMHSFESHPFEKTFRIHDQIEVRFFHAGHILGAASIEVKIYTSQGTKKLIFSGDLGPMHSPLHVAPSNPPDVDILFMESTYGARNHKDQNLEAELRQLIMESDKLGGCILIPAFSLGRTQLVLYYLWKIFQNMRSRPIYVDSPMAISVTRLYKQFTSYHRLESDSEFGHHIFDAPFVHYVTEQSKSKILNTIKDRAIIISASGMATGGRILHHLYHRLPNKQDTILFTGFLPEGTRGKDIANGEPKVKIFGEDVDVRANVHVLDGLSAHADQDELMEWSGHIKKAPKMTFLIHGEKEQSNILKQRIEGKGWNVTIPDYLETFTLYDHV</sequence>
<dbReference type="InterPro" id="IPR022712">
    <property type="entry name" value="Beta_Casp"/>
</dbReference>
<dbReference type="Gene3D" id="3.60.15.10">
    <property type="entry name" value="Ribonuclease Z/Hydroxyacylglutathione hydrolase-like"/>
    <property type="match status" value="1"/>
</dbReference>
<dbReference type="Pfam" id="PF07521">
    <property type="entry name" value="RMMBL"/>
    <property type="match status" value="1"/>
</dbReference>
<dbReference type="Pfam" id="PF10996">
    <property type="entry name" value="Beta-Casp"/>
    <property type="match status" value="1"/>
</dbReference>
<dbReference type="OrthoDB" id="9803916at2"/>
<protein>
    <submittedName>
        <fullName evidence="4">Metallo-beta-lactamase family protein</fullName>
    </submittedName>
</protein>
<dbReference type="InterPro" id="IPR011108">
    <property type="entry name" value="RMMBL"/>
</dbReference>
<feature type="domain" description="Metallo-beta-lactamase" evidence="2">
    <location>
        <begin position="15"/>
        <end position="243"/>
    </location>
</feature>
<dbReference type="InterPro" id="IPR001279">
    <property type="entry name" value="Metallo-B-lactamas"/>
</dbReference>
<gene>
    <name evidence="4" type="ORF">SAMN05421640_3097</name>
</gene>
<reference evidence="4 5" key="1">
    <citation type="submission" date="2017-06" db="EMBL/GenBank/DDBJ databases">
        <authorList>
            <person name="Kim H.J."/>
            <person name="Triplett B.A."/>
        </authorList>
    </citation>
    <scope>NUCLEOTIDE SEQUENCE [LARGE SCALE GENOMIC DNA]</scope>
    <source>
        <strain evidence="4 5">DSM 19307</strain>
    </source>
</reference>
<dbReference type="SMART" id="SM00849">
    <property type="entry name" value="Lactamase_B"/>
    <property type="match status" value="1"/>
</dbReference>
<dbReference type="EMBL" id="FZPD01000005">
    <property type="protein sequence ID" value="SNT27333.1"/>
    <property type="molecule type" value="Genomic_DNA"/>
</dbReference>
<proteinExistence type="predicted"/>
<dbReference type="Proteomes" id="UP000198393">
    <property type="component" value="Unassembled WGS sequence"/>
</dbReference>